<dbReference type="InterPro" id="IPR009495">
    <property type="entry name" value="NrsF"/>
</dbReference>
<feature type="transmembrane region" description="Helical" evidence="1">
    <location>
        <begin position="193"/>
        <end position="213"/>
    </location>
</feature>
<evidence type="ECO:0000256" key="1">
    <source>
        <dbReference type="SAM" id="Phobius"/>
    </source>
</evidence>
<feature type="transmembrane region" description="Helical" evidence="1">
    <location>
        <begin position="161"/>
        <end position="181"/>
    </location>
</feature>
<evidence type="ECO:0000313" key="2">
    <source>
        <dbReference type="EMBL" id="ABZ69891.1"/>
    </source>
</evidence>
<dbReference type="AlphaFoldDB" id="B0SUL3"/>
<evidence type="ECO:0008006" key="3">
    <source>
        <dbReference type="Google" id="ProtNLM"/>
    </source>
</evidence>
<reference evidence="2" key="1">
    <citation type="submission" date="2008-01" db="EMBL/GenBank/DDBJ databases">
        <title>Complete sequence of chromosome of Caulobacter sp. K31.</title>
        <authorList>
            <consortium name="US DOE Joint Genome Institute"/>
            <person name="Copeland A."/>
            <person name="Lucas S."/>
            <person name="Lapidus A."/>
            <person name="Barry K."/>
            <person name="Glavina del Rio T."/>
            <person name="Dalin E."/>
            <person name="Tice H."/>
            <person name="Pitluck S."/>
            <person name="Bruce D."/>
            <person name="Goodwin L."/>
            <person name="Thompson L.S."/>
            <person name="Brettin T."/>
            <person name="Detter J.C."/>
            <person name="Han C."/>
            <person name="Schmutz J."/>
            <person name="Larimer F."/>
            <person name="Land M."/>
            <person name="Hauser L."/>
            <person name="Kyrpides N."/>
            <person name="Kim E."/>
            <person name="Stephens C."/>
            <person name="Richardson P."/>
        </authorList>
    </citation>
    <scope>NUCLEOTIDE SEQUENCE [LARGE SCALE GENOMIC DNA]</scope>
    <source>
        <strain evidence="2">K31</strain>
    </source>
</reference>
<dbReference type="EMBL" id="CP000927">
    <property type="protein sequence ID" value="ABZ69891.1"/>
    <property type="molecule type" value="Genomic_DNA"/>
</dbReference>
<name>B0SUL3_CAUSK</name>
<keyword evidence="1" id="KW-1133">Transmembrane helix</keyword>
<feature type="transmembrane region" description="Helical" evidence="1">
    <location>
        <begin position="61"/>
        <end position="80"/>
    </location>
</feature>
<dbReference type="Pfam" id="PF06532">
    <property type="entry name" value="NrsF"/>
    <property type="match status" value="1"/>
</dbReference>
<dbReference type="KEGG" id="cak:Caul_0760"/>
<gene>
    <name evidence="2" type="ordered locus">Caul_0760</name>
</gene>
<feature type="transmembrane region" description="Helical" evidence="1">
    <location>
        <begin position="92"/>
        <end position="115"/>
    </location>
</feature>
<feature type="transmembrane region" description="Helical" evidence="1">
    <location>
        <begin position="28"/>
        <end position="49"/>
    </location>
</feature>
<dbReference type="eggNOG" id="COG4944">
    <property type="taxonomic scope" value="Bacteria"/>
</dbReference>
<dbReference type="HOGENOM" id="CLU_097826_1_0_5"/>
<dbReference type="STRING" id="366602.Caul_0760"/>
<proteinExistence type="predicted"/>
<keyword evidence="1" id="KW-0472">Membrane</keyword>
<keyword evidence="1" id="KW-0812">Transmembrane</keyword>
<sequence>MVVRTDDLIDQLAADPRAIAAGAVPRRFAGVAAAGALAALVLVLAWLGTRHDLAQALTGRMFWMKAAYTALLGVAGFWALERLARPEGAPRKALLFGAVVLALFIGMGLGQWLVADPEHRRMMMRGHSSAVCTRNILMLALPGLAATLLVLRGMAPTRPALTGFAAGAFAGGVAATVYGLACSENTMVFVGTWYTLGVLGTGLLGAVIGKWALRW</sequence>
<feature type="transmembrane region" description="Helical" evidence="1">
    <location>
        <begin position="136"/>
        <end position="155"/>
    </location>
</feature>
<organism evidence="2">
    <name type="scientific">Caulobacter sp. (strain K31)</name>
    <dbReference type="NCBI Taxonomy" id="366602"/>
    <lineage>
        <taxon>Bacteria</taxon>
        <taxon>Pseudomonadati</taxon>
        <taxon>Pseudomonadota</taxon>
        <taxon>Alphaproteobacteria</taxon>
        <taxon>Caulobacterales</taxon>
        <taxon>Caulobacteraceae</taxon>
        <taxon>Caulobacter</taxon>
    </lineage>
</organism>
<protein>
    <recommendedName>
        <fullName evidence="3">Transmembrane protein</fullName>
    </recommendedName>
</protein>
<accession>B0SUL3</accession>